<comment type="caution">
    <text evidence="2">The sequence shown here is derived from an EMBL/GenBank/DDBJ whole genome shotgun (WGS) entry which is preliminary data.</text>
</comment>
<dbReference type="AlphaFoldDB" id="A0A3R6F7B1"/>
<evidence type="ECO:0000313" key="3">
    <source>
        <dbReference type="Proteomes" id="UP000283513"/>
    </source>
</evidence>
<dbReference type="EMBL" id="QSHO01000020">
    <property type="protein sequence ID" value="RHC13499.1"/>
    <property type="molecule type" value="Genomic_DNA"/>
</dbReference>
<gene>
    <name evidence="2" type="ORF">DW856_17035</name>
</gene>
<feature type="transmembrane region" description="Helical" evidence="1">
    <location>
        <begin position="123"/>
        <end position="141"/>
    </location>
</feature>
<evidence type="ECO:0000313" key="2">
    <source>
        <dbReference type="EMBL" id="RHC13499.1"/>
    </source>
</evidence>
<sequence length="149" mass="16913">MNKYFRIFPGMIGLIFAIILLGIGIIKDINKVKIEESCDKITATLSNVTDVERHKNMSSDLDNYNYIQSYAINYMYNNLLYSVSENDYDAPSTGYQNGDTIQIYVEKENPTQIYRVSTIKNGLSFKIMAICAGGMGIIYLIRGKSYKSQ</sequence>
<keyword evidence="1" id="KW-0472">Membrane</keyword>
<keyword evidence="1" id="KW-1133">Transmembrane helix</keyword>
<protein>
    <submittedName>
        <fullName evidence="2">DUF3592 domain-containing protein</fullName>
    </submittedName>
</protein>
<keyword evidence="1" id="KW-0812">Transmembrane</keyword>
<evidence type="ECO:0000256" key="1">
    <source>
        <dbReference type="SAM" id="Phobius"/>
    </source>
</evidence>
<organism evidence="2 3">
    <name type="scientific">Roseburia intestinalis</name>
    <dbReference type="NCBI Taxonomy" id="166486"/>
    <lineage>
        <taxon>Bacteria</taxon>
        <taxon>Bacillati</taxon>
        <taxon>Bacillota</taxon>
        <taxon>Clostridia</taxon>
        <taxon>Lachnospirales</taxon>
        <taxon>Lachnospiraceae</taxon>
        <taxon>Roseburia</taxon>
    </lineage>
</organism>
<dbReference type="RefSeq" id="WP_118599060.1">
    <property type="nucleotide sequence ID" value="NZ_QSHO01000020.1"/>
</dbReference>
<name>A0A3R6F7B1_9FIRM</name>
<accession>A0A3R6F7B1</accession>
<proteinExistence type="predicted"/>
<feature type="transmembrane region" description="Helical" evidence="1">
    <location>
        <begin position="6"/>
        <end position="26"/>
    </location>
</feature>
<dbReference type="Proteomes" id="UP000283513">
    <property type="component" value="Unassembled WGS sequence"/>
</dbReference>
<reference evidence="2 3" key="1">
    <citation type="submission" date="2018-08" db="EMBL/GenBank/DDBJ databases">
        <title>A genome reference for cultivated species of the human gut microbiota.</title>
        <authorList>
            <person name="Zou Y."/>
            <person name="Xue W."/>
            <person name="Luo G."/>
        </authorList>
    </citation>
    <scope>NUCLEOTIDE SEQUENCE [LARGE SCALE GENOMIC DNA]</scope>
    <source>
        <strain evidence="2 3">AM37-1AC</strain>
    </source>
</reference>